<protein>
    <submittedName>
        <fullName evidence="2">Uncharacterized protein</fullName>
    </submittedName>
</protein>
<reference evidence="2" key="2">
    <citation type="submission" date="2022-06" db="UniProtKB">
        <authorList>
            <consortium name="EnsemblMetazoa"/>
        </authorList>
    </citation>
    <scope>IDENTIFICATION</scope>
    <source>
        <strain evidence="2">PS312</strain>
    </source>
</reference>
<feature type="compositionally biased region" description="Basic and acidic residues" evidence="1">
    <location>
        <begin position="355"/>
        <end position="366"/>
    </location>
</feature>
<accession>A0A2A6C957</accession>
<reference evidence="3" key="1">
    <citation type="journal article" date="2008" name="Nat. Genet.">
        <title>The Pristionchus pacificus genome provides a unique perspective on nematode lifestyle and parasitism.</title>
        <authorList>
            <person name="Dieterich C."/>
            <person name="Clifton S.W."/>
            <person name="Schuster L.N."/>
            <person name="Chinwalla A."/>
            <person name="Delehaunty K."/>
            <person name="Dinkelacker I."/>
            <person name="Fulton L."/>
            <person name="Fulton R."/>
            <person name="Godfrey J."/>
            <person name="Minx P."/>
            <person name="Mitreva M."/>
            <person name="Roeseler W."/>
            <person name="Tian H."/>
            <person name="Witte H."/>
            <person name="Yang S.P."/>
            <person name="Wilson R.K."/>
            <person name="Sommer R.J."/>
        </authorList>
    </citation>
    <scope>NUCLEOTIDE SEQUENCE [LARGE SCALE GENOMIC DNA]</scope>
    <source>
        <strain evidence="3">PS312</strain>
    </source>
</reference>
<evidence type="ECO:0000256" key="1">
    <source>
        <dbReference type="SAM" id="MobiDB-lite"/>
    </source>
</evidence>
<dbReference type="Proteomes" id="UP000005239">
    <property type="component" value="Unassembled WGS sequence"/>
</dbReference>
<feature type="region of interest" description="Disordered" evidence="1">
    <location>
        <begin position="340"/>
        <end position="372"/>
    </location>
</feature>
<dbReference type="EnsemblMetazoa" id="PPA26505.1">
    <property type="protein sequence ID" value="PPA26505.1"/>
    <property type="gene ID" value="WBGene00116059"/>
</dbReference>
<keyword evidence="3" id="KW-1185">Reference proteome</keyword>
<proteinExistence type="predicted"/>
<gene>
    <name evidence="2" type="primary">WBGene00116059</name>
</gene>
<feature type="region of interest" description="Disordered" evidence="1">
    <location>
        <begin position="44"/>
        <end position="63"/>
    </location>
</feature>
<accession>A0A8R1YLW3</accession>
<evidence type="ECO:0000313" key="2">
    <source>
        <dbReference type="EnsemblMetazoa" id="PPA26505.1"/>
    </source>
</evidence>
<evidence type="ECO:0000313" key="3">
    <source>
        <dbReference type="Proteomes" id="UP000005239"/>
    </source>
</evidence>
<organism evidence="2 3">
    <name type="scientific">Pristionchus pacificus</name>
    <name type="common">Parasitic nematode worm</name>
    <dbReference type="NCBI Taxonomy" id="54126"/>
    <lineage>
        <taxon>Eukaryota</taxon>
        <taxon>Metazoa</taxon>
        <taxon>Ecdysozoa</taxon>
        <taxon>Nematoda</taxon>
        <taxon>Chromadorea</taxon>
        <taxon>Rhabditida</taxon>
        <taxon>Rhabditina</taxon>
        <taxon>Diplogasteromorpha</taxon>
        <taxon>Diplogasteroidea</taxon>
        <taxon>Neodiplogasteridae</taxon>
        <taxon>Pristionchus</taxon>
    </lineage>
</organism>
<sequence>MEADQNFYAEIKDEIRIEVPEEIDAKPDVLDTFPQVCSVASLKRPLDTADQPGSSSGTKQPKLEDSAIEIKVEQIIAEIEQEISHDHNFPIADAEVKLEIDDHLLHSEMKEEEIGRYAAGLDAALNAIAPASGVELIRWNDKEFCIISSPTAFVGKFNVEAHIASGSTRVPRLFQGPGNLDCLFDYAQDKKAVAISSHFTSTRSPWSEAAVRDFGWNRSLNIDQHSLLVDYRNKRTTMSIGRNSNNISAVLRTMAPIMRSRGRLGEPVSVLDVICSTAAVREMFTRFEACGMSDATLMNIARVMKSLLVWLQKTKAWGNLDLDDIYNENMQSILEFNKKYEPGNKSKGAKRKSKSPAEEEMNKQEPSDPISAAEIVENSVKSEAESSEHATSSINLKNQWNRNMFRKAVRLSTQQHSSEDSMPRPSFCPESLKFRVCSKVPEGIPNHYQPQYLTAVLRTLAPIMRSRGRIGEPVTVLDILCSKDALQTIIDKMEDCGIGRSTFHLVVSSFNALLSWLQKTNSWGNLEIDNTFMDYRKMLRETVKKYESKVGKK</sequence>
<name>A0A2A6C957_PRIPA</name>
<dbReference type="AlphaFoldDB" id="A0A2A6C957"/>